<feature type="region of interest" description="Disordered" evidence="1">
    <location>
        <begin position="45"/>
        <end position="70"/>
    </location>
</feature>
<dbReference type="Proteomes" id="UP000681722">
    <property type="component" value="Unassembled WGS sequence"/>
</dbReference>
<dbReference type="InterPro" id="IPR013320">
    <property type="entry name" value="ConA-like_dom_sf"/>
</dbReference>
<dbReference type="Proteomes" id="UP000663829">
    <property type="component" value="Unassembled WGS sequence"/>
</dbReference>
<dbReference type="PANTHER" id="PTHR42535:SF2">
    <property type="entry name" value="CHROMOSOME UNDETERMINED SCAFFOLD_146, WHOLE GENOME SHOTGUN SEQUENCE"/>
    <property type="match status" value="1"/>
</dbReference>
<feature type="region of interest" description="Disordered" evidence="1">
    <location>
        <begin position="85"/>
        <end position="106"/>
    </location>
</feature>
<feature type="compositionally biased region" description="Polar residues" evidence="1">
    <location>
        <begin position="45"/>
        <end position="57"/>
    </location>
</feature>
<dbReference type="OrthoDB" id="10053195at2759"/>
<protein>
    <recommendedName>
        <fullName evidence="6">LamG-like jellyroll fold domain-containing protein</fullName>
    </recommendedName>
</protein>
<dbReference type="Pfam" id="PF13385">
    <property type="entry name" value="Laminin_G_3"/>
    <property type="match status" value="2"/>
</dbReference>
<evidence type="ECO:0000256" key="1">
    <source>
        <dbReference type="SAM" id="MobiDB-lite"/>
    </source>
</evidence>
<evidence type="ECO:0000313" key="4">
    <source>
        <dbReference type="EMBL" id="CAF4155134.1"/>
    </source>
</evidence>
<dbReference type="PANTHER" id="PTHR42535">
    <property type="entry name" value="OOKINETE PROTEIN, PUTATIVE-RELATED"/>
    <property type="match status" value="1"/>
</dbReference>
<gene>
    <name evidence="3" type="ORF">GPM918_LOCUS29161</name>
    <name evidence="4" type="ORF">SRO942_LOCUS29722</name>
</gene>
<feature type="transmembrane region" description="Helical" evidence="2">
    <location>
        <begin position="133"/>
        <end position="156"/>
    </location>
</feature>
<dbReference type="AlphaFoldDB" id="A0A815EMR8"/>
<keyword evidence="2" id="KW-0472">Membrane</keyword>
<feature type="transmembrane region" description="Helical" evidence="2">
    <location>
        <begin position="638"/>
        <end position="657"/>
    </location>
</feature>
<accession>A0A815EMR8</accession>
<keyword evidence="2" id="KW-0812">Transmembrane</keyword>
<evidence type="ECO:0008006" key="6">
    <source>
        <dbReference type="Google" id="ProtNLM"/>
    </source>
</evidence>
<keyword evidence="2" id="KW-1133">Transmembrane helix</keyword>
<evidence type="ECO:0000313" key="3">
    <source>
        <dbReference type="EMBL" id="CAF1314535.1"/>
    </source>
</evidence>
<comment type="caution">
    <text evidence="3">The sequence shown here is derived from an EMBL/GenBank/DDBJ whole genome shotgun (WGS) entry which is preliminary data.</text>
</comment>
<dbReference type="EMBL" id="CAJNOQ010013105">
    <property type="protein sequence ID" value="CAF1314535.1"/>
    <property type="molecule type" value="Genomic_DNA"/>
</dbReference>
<sequence length="666" mass="72365">MNGGPLVAPWTAIYKKPSVVRIRPLNSISTLTTILPAASISTQSTQLASVSNGNKPSSNDDEDNNKQYRHSPANNAYVLPASLSISSNSSSCSTEKETSKQKKKFKDHNKSKNKVCFSKLWTMVKKIPLKYKILIGITLGLLICVIAVVPAVVITLSQKKVSTTTTYCVSTTCINNLTAFHAPHTLAFYSMDGNVNDLNNVYDGQLLSATGSIGYNGGDAYSGQSLGQLTSTQGQYVLLPYIPLSYQSFTIEMWVKLIYSTGQTDYGLFGQCSSTTLPFQCLVLSIRNYHLHMSFGTGDTDLYGETYLYNYIWVHVAFVYDSVLLQKSIYINGIIDATSSVSTSQPFQGGASGMSTIALTSNNSYFNGDLDQVTISNVAKSSCEILNDATLVVYYPFDTTNTFEDYGPTFINGNGANLVSNLNGRLNQAITFSSSQAYFQSQSFTCIHQIAAFGPPSFSVSLFINPTQNSTTSGSTLVHLSVSPTGSISTNWCDYCYDLLALTSTNLLVAQIFTCSPSAVSSLTSSGTAIVANQWTHIALTYAYQNGVRLYVNGLLVAFTTSGSVWFSQYNVPAYVTLGNTSPLGVAVTGCTDNSTFHTPGPFQGSIDEFRIYGRELNVNEICVLANPSTTSSASNHLTPTMVSLLMTVVFLFLHFLKHFEQKIYR</sequence>
<keyword evidence="5" id="KW-1185">Reference proteome</keyword>
<reference evidence="3" key="1">
    <citation type="submission" date="2021-02" db="EMBL/GenBank/DDBJ databases">
        <authorList>
            <person name="Nowell W R."/>
        </authorList>
    </citation>
    <scope>NUCLEOTIDE SEQUENCE</scope>
</reference>
<evidence type="ECO:0000256" key="2">
    <source>
        <dbReference type="SAM" id="Phobius"/>
    </source>
</evidence>
<name>A0A815EMR8_9BILA</name>
<organism evidence="3 5">
    <name type="scientific">Didymodactylos carnosus</name>
    <dbReference type="NCBI Taxonomy" id="1234261"/>
    <lineage>
        <taxon>Eukaryota</taxon>
        <taxon>Metazoa</taxon>
        <taxon>Spiralia</taxon>
        <taxon>Gnathifera</taxon>
        <taxon>Rotifera</taxon>
        <taxon>Eurotatoria</taxon>
        <taxon>Bdelloidea</taxon>
        <taxon>Philodinida</taxon>
        <taxon>Philodinidae</taxon>
        <taxon>Didymodactylos</taxon>
    </lineage>
</organism>
<dbReference type="SUPFAM" id="SSF49899">
    <property type="entry name" value="Concanavalin A-like lectins/glucanases"/>
    <property type="match status" value="2"/>
</dbReference>
<dbReference type="EMBL" id="CAJOBC010044364">
    <property type="protein sequence ID" value="CAF4155134.1"/>
    <property type="molecule type" value="Genomic_DNA"/>
</dbReference>
<proteinExistence type="predicted"/>
<evidence type="ECO:0000313" key="5">
    <source>
        <dbReference type="Proteomes" id="UP000663829"/>
    </source>
</evidence>
<dbReference type="Gene3D" id="2.60.120.200">
    <property type="match status" value="2"/>
</dbReference>